<name>A0ABU0EF58_9CELL</name>
<organism evidence="1 2">
    <name type="scientific">Cellulomonas humilata</name>
    <dbReference type="NCBI Taxonomy" id="144055"/>
    <lineage>
        <taxon>Bacteria</taxon>
        <taxon>Bacillati</taxon>
        <taxon>Actinomycetota</taxon>
        <taxon>Actinomycetes</taxon>
        <taxon>Micrococcales</taxon>
        <taxon>Cellulomonadaceae</taxon>
        <taxon>Cellulomonas</taxon>
    </lineage>
</organism>
<dbReference type="RefSeq" id="WP_307492266.1">
    <property type="nucleotide sequence ID" value="NZ_JAUSVB010000003.1"/>
</dbReference>
<keyword evidence="2" id="KW-1185">Reference proteome</keyword>
<dbReference type="EMBL" id="JAUSVB010000003">
    <property type="protein sequence ID" value="MDQ0373908.1"/>
    <property type="molecule type" value="Genomic_DNA"/>
</dbReference>
<proteinExistence type="predicted"/>
<dbReference type="Proteomes" id="UP001239626">
    <property type="component" value="Unassembled WGS sequence"/>
</dbReference>
<sequence length="140" mass="15659">MPANARSIELIRQQEQGVTVYDGGPSRNRQLDKEMFALLETRLGGTAQVRMYARMRGASFSFLEADWVASSVGVHYVHYNAGAARLWAWTKLSTIEPRRNAARLHFPSGRVLDLGMNRYAAHSLAEIAARTIPAVNRNDD</sequence>
<protein>
    <recommendedName>
        <fullName evidence="3">DUF1801 domain-containing protein</fullName>
    </recommendedName>
</protein>
<evidence type="ECO:0000313" key="1">
    <source>
        <dbReference type="EMBL" id="MDQ0373908.1"/>
    </source>
</evidence>
<reference evidence="1 2" key="1">
    <citation type="submission" date="2023-07" db="EMBL/GenBank/DDBJ databases">
        <title>Sorghum-associated microbial communities from plants grown in Nebraska, USA.</title>
        <authorList>
            <person name="Schachtman D."/>
        </authorList>
    </citation>
    <scope>NUCLEOTIDE SEQUENCE [LARGE SCALE GENOMIC DNA]</scope>
    <source>
        <strain evidence="1 2">BE332</strain>
    </source>
</reference>
<gene>
    <name evidence="1" type="ORF">J2X26_002229</name>
</gene>
<evidence type="ECO:0000313" key="2">
    <source>
        <dbReference type="Proteomes" id="UP001239626"/>
    </source>
</evidence>
<accession>A0ABU0EF58</accession>
<comment type="caution">
    <text evidence="1">The sequence shown here is derived from an EMBL/GenBank/DDBJ whole genome shotgun (WGS) entry which is preliminary data.</text>
</comment>
<evidence type="ECO:0008006" key="3">
    <source>
        <dbReference type="Google" id="ProtNLM"/>
    </source>
</evidence>